<dbReference type="InterPro" id="IPR010982">
    <property type="entry name" value="Lambda_DNA-bd_dom_sf"/>
</dbReference>
<comment type="caution">
    <text evidence="1">The sequence shown here is derived from an EMBL/GenBank/DDBJ whole genome shotgun (WGS) entry which is preliminary data.</text>
</comment>
<evidence type="ECO:0000313" key="1">
    <source>
        <dbReference type="EMBL" id="GAA1830029.1"/>
    </source>
</evidence>
<reference evidence="1 2" key="1">
    <citation type="journal article" date="2019" name="Int. J. Syst. Evol. Microbiol.">
        <title>The Global Catalogue of Microorganisms (GCM) 10K type strain sequencing project: providing services to taxonomists for standard genome sequencing and annotation.</title>
        <authorList>
            <consortium name="The Broad Institute Genomics Platform"/>
            <consortium name="The Broad Institute Genome Sequencing Center for Infectious Disease"/>
            <person name="Wu L."/>
            <person name="Ma J."/>
        </authorList>
    </citation>
    <scope>NUCLEOTIDE SEQUENCE [LARGE SCALE GENOMIC DNA]</scope>
    <source>
        <strain evidence="1 2">JCM 16009</strain>
    </source>
</reference>
<protein>
    <recommendedName>
        <fullName evidence="3">DNA-binding protein</fullName>
    </recommendedName>
</protein>
<gene>
    <name evidence="1" type="ORF">GCM10009836_04920</name>
</gene>
<dbReference type="RefSeq" id="WP_344411861.1">
    <property type="nucleotide sequence ID" value="NZ_BAAAQK010000002.1"/>
</dbReference>
<sequence length="194" mass="20738">MSSRDERTLRGDRLAAQVAENRARQAEIYGEPLVERVHRIVRSLGTTQARLAEALGMSPAMLSQLVGGRRVKIGDPAVLSRLAMLHERCARPVPTSEVPALLAQVRATVAAWQEHPPNLGTSPARVPRRAGPVPGVPARDPVTVAAEALRGIAGPARLVAAAAQLGPGFPELAELLRQAAGTRRETVRRRPHPA</sequence>
<keyword evidence="2" id="KW-1185">Reference proteome</keyword>
<evidence type="ECO:0008006" key="3">
    <source>
        <dbReference type="Google" id="ProtNLM"/>
    </source>
</evidence>
<accession>A0ABN2MKV5</accession>
<dbReference type="CDD" id="cd00093">
    <property type="entry name" value="HTH_XRE"/>
    <property type="match status" value="1"/>
</dbReference>
<dbReference type="Gene3D" id="1.10.260.40">
    <property type="entry name" value="lambda repressor-like DNA-binding domains"/>
    <property type="match status" value="1"/>
</dbReference>
<dbReference type="InterPro" id="IPR001387">
    <property type="entry name" value="Cro/C1-type_HTH"/>
</dbReference>
<name>A0ABN2MKV5_9PSEU</name>
<dbReference type="SUPFAM" id="SSF47413">
    <property type="entry name" value="lambda repressor-like DNA-binding domains"/>
    <property type="match status" value="1"/>
</dbReference>
<dbReference type="EMBL" id="BAAAQK010000002">
    <property type="protein sequence ID" value="GAA1830029.1"/>
    <property type="molecule type" value="Genomic_DNA"/>
</dbReference>
<dbReference type="Proteomes" id="UP001500449">
    <property type="component" value="Unassembled WGS sequence"/>
</dbReference>
<proteinExistence type="predicted"/>
<organism evidence="1 2">
    <name type="scientific">Pseudonocardia ailaonensis</name>
    <dbReference type="NCBI Taxonomy" id="367279"/>
    <lineage>
        <taxon>Bacteria</taxon>
        <taxon>Bacillati</taxon>
        <taxon>Actinomycetota</taxon>
        <taxon>Actinomycetes</taxon>
        <taxon>Pseudonocardiales</taxon>
        <taxon>Pseudonocardiaceae</taxon>
        <taxon>Pseudonocardia</taxon>
    </lineage>
</organism>
<evidence type="ECO:0000313" key="2">
    <source>
        <dbReference type="Proteomes" id="UP001500449"/>
    </source>
</evidence>